<feature type="compositionally biased region" description="Basic and acidic residues" evidence="1">
    <location>
        <begin position="244"/>
        <end position="263"/>
    </location>
</feature>
<dbReference type="AlphaFoldDB" id="A0AA39YI53"/>
<organism evidence="2 3">
    <name type="scientific">Cercophora newfieldiana</name>
    <dbReference type="NCBI Taxonomy" id="92897"/>
    <lineage>
        <taxon>Eukaryota</taxon>
        <taxon>Fungi</taxon>
        <taxon>Dikarya</taxon>
        <taxon>Ascomycota</taxon>
        <taxon>Pezizomycotina</taxon>
        <taxon>Sordariomycetes</taxon>
        <taxon>Sordariomycetidae</taxon>
        <taxon>Sordariales</taxon>
        <taxon>Lasiosphaeriaceae</taxon>
        <taxon>Cercophora</taxon>
    </lineage>
</organism>
<proteinExistence type="predicted"/>
<comment type="caution">
    <text evidence="2">The sequence shown here is derived from an EMBL/GenBank/DDBJ whole genome shotgun (WGS) entry which is preliminary data.</text>
</comment>
<protein>
    <submittedName>
        <fullName evidence="2">Uncharacterized protein</fullName>
    </submittedName>
</protein>
<evidence type="ECO:0000313" key="2">
    <source>
        <dbReference type="EMBL" id="KAK0653056.1"/>
    </source>
</evidence>
<keyword evidence="3" id="KW-1185">Reference proteome</keyword>
<reference evidence="2" key="1">
    <citation type="submission" date="2023-06" db="EMBL/GenBank/DDBJ databases">
        <title>Genome-scale phylogeny and comparative genomics of the fungal order Sordariales.</title>
        <authorList>
            <consortium name="Lawrence Berkeley National Laboratory"/>
            <person name="Hensen N."/>
            <person name="Bonometti L."/>
            <person name="Westerberg I."/>
            <person name="Brannstrom I.O."/>
            <person name="Guillou S."/>
            <person name="Cros-Aarteil S."/>
            <person name="Calhoun S."/>
            <person name="Haridas S."/>
            <person name="Kuo A."/>
            <person name="Mondo S."/>
            <person name="Pangilinan J."/>
            <person name="Riley R."/>
            <person name="Labutti K."/>
            <person name="Andreopoulos B."/>
            <person name="Lipzen A."/>
            <person name="Chen C."/>
            <person name="Yanf M."/>
            <person name="Daum C."/>
            <person name="Ng V."/>
            <person name="Clum A."/>
            <person name="Steindorff A."/>
            <person name="Ohm R."/>
            <person name="Martin F."/>
            <person name="Silar P."/>
            <person name="Natvig D."/>
            <person name="Lalanne C."/>
            <person name="Gautier V."/>
            <person name="Ament-Velasquez S.L."/>
            <person name="Kruys A."/>
            <person name="Hutchinson M.I."/>
            <person name="Powell A.J."/>
            <person name="Barry K."/>
            <person name="Miller A.N."/>
            <person name="Grigoriev I.V."/>
            <person name="Debuchy R."/>
            <person name="Gladieux P."/>
            <person name="Thoren M.H."/>
            <person name="Johannesson H."/>
        </authorList>
    </citation>
    <scope>NUCLEOTIDE SEQUENCE</scope>
    <source>
        <strain evidence="2">SMH2532-1</strain>
    </source>
</reference>
<accession>A0AA39YI53</accession>
<gene>
    <name evidence="2" type="ORF">B0T16DRAFT_490788</name>
</gene>
<feature type="region of interest" description="Disordered" evidence="1">
    <location>
        <begin position="218"/>
        <end position="292"/>
    </location>
</feature>
<dbReference type="EMBL" id="JAULSV010000002">
    <property type="protein sequence ID" value="KAK0653056.1"/>
    <property type="molecule type" value="Genomic_DNA"/>
</dbReference>
<name>A0AA39YI53_9PEZI</name>
<evidence type="ECO:0000313" key="3">
    <source>
        <dbReference type="Proteomes" id="UP001174936"/>
    </source>
</evidence>
<evidence type="ECO:0000256" key="1">
    <source>
        <dbReference type="SAM" id="MobiDB-lite"/>
    </source>
</evidence>
<dbReference type="Proteomes" id="UP001174936">
    <property type="component" value="Unassembled WGS sequence"/>
</dbReference>
<sequence>MKLRGRSLVLVSGGTAKNKYAEGRISDTCRKYKIGVVHADVSSVCQLTKIAKATALVITQRLTVDEFFQRDPDIAVQLRYRGRDEAPIGKTSSVWRVTAQNITDKRNWSYANDAQFYKAQLPNRGWYNVKLICRLFAGGGSSRFNVHQEPCYDLVHLHPLYGPGGWHVRLTLASLNGLHMLVWEEMFRGQGVGSPTPLRTPNIEMPVFMSTVGGTLDPINDVDGSDDEDGGDVKEVEEVEEVDYNAKKRNEAPKPRSKKDTTKPCEQGKAGAGVLSHVGRRERGIIVKHSGL</sequence>